<dbReference type="InterPro" id="IPR029069">
    <property type="entry name" value="HotDog_dom_sf"/>
</dbReference>
<evidence type="ECO:0000313" key="1">
    <source>
        <dbReference type="EMBL" id="RVT84879.1"/>
    </source>
</evidence>
<dbReference type="CDD" id="cd00586">
    <property type="entry name" value="4HBT"/>
    <property type="match status" value="1"/>
</dbReference>
<keyword evidence="2" id="KW-1185">Reference proteome</keyword>
<dbReference type="SUPFAM" id="SSF54637">
    <property type="entry name" value="Thioesterase/thiol ester dehydrase-isomerase"/>
    <property type="match status" value="1"/>
</dbReference>
<dbReference type="Pfam" id="PF13279">
    <property type="entry name" value="4HBT_2"/>
    <property type="match status" value="1"/>
</dbReference>
<protein>
    <submittedName>
        <fullName evidence="1">Thioesterase</fullName>
    </submittedName>
</protein>
<evidence type="ECO:0000313" key="2">
    <source>
        <dbReference type="Proteomes" id="UP000288587"/>
    </source>
</evidence>
<dbReference type="EMBL" id="SACM01000003">
    <property type="protein sequence ID" value="RVT84879.1"/>
    <property type="molecule type" value="Genomic_DNA"/>
</dbReference>
<dbReference type="OrthoDB" id="3727779at2"/>
<name>A0A3S2UUB9_9BURK</name>
<organism evidence="1 2">
    <name type="scientific">Inhella crocodyli</name>
    <dbReference type="NCBI Taxonomy" id="2499851"/>
    <lineage>
        <taxon>Bacteria</taxon>
        <taxon>Pseudomonadati</taxon>
        <taxon>Pseudomonadota</taxon>
        <taxon>Betaproteobacteria</taxon>
        <taxon>Burkholderiales</taxon>
        <taxon>Sphaerotilaceae</taxon>
        <taxon>Inhella</taxon>
    </lineage>
</organism>
<gene>
    <name evidence="1" type="ORF">EOD73_12205</name>
</gene>
<proteinExistence type="predicted"/>
<dbReference type="PANTHER" id="PTHR12475">
    <property type="match status" value="1"/>
</dbReference>
<dbReference type="PANTHER" id="PTHR12475:SF4">
    <property type="entry name" value="PROTEIN THEM6"/>
    <property type="match status" value="1"/>
</dbReference>
<dbReference type="Proteomes" id="UP000288587">
    <property type="component" value="Unassembled WGS sequence"/>
</dbReference>
<dbReference type="Gene3D" id="3.10.129.10">
    <property type="entry name" value="Hotdog Thioesterase"/>
    <property type="match status" value="1"/>
</dbReference>
<accession>A0A3S2UUB9</accession>
<dbReference type="AlphaFoldDB" id="A0A3S2UUB9"/>
<reference evidence="1 2" key="1">
    <citation type="submission" date="2019-01" db="EMBL/GenBank/DDBJ databases">
        <authorList>
            <person name="Chen W.-M."/>
        </authorList>
    </citation>
    <scope>NUCLEOTIDE SEQUENCE [LARGE SCALE GENOMIC DNA]</scope>
    <source>
        <strain evidence="1 2">CCP-18</strain>
    </source>
</reference>
<comment type="caution">
    <text evidence="1">The sequence shown here is derived from an EMBL/GenBank/DDBJ whole genome shotgun (WGS) entry which is preliminary data.</text>
</comment>
<sequence>MVRIGTKLVPIRTNSRPTMNLYLRLLWALWRAWRQPRIQPGDTIERTFRVLPNDLDLNGHMNNGRYLTMLDLMLIEYFVRFGFFGLMIKQGWRPMAGGSFITYRRGLKPFQRYTLRFRTEGSNEHWNFMRFEFHDGERLCAAGYVKGAVVGKRGLVPNAQSCALLGWEQDTRVPTPVAHWLAGEEALMAQPWHA</sequence>
<dbReference type="InterPro" id="IPR051490">
    <property type="entry name" value="THEM6_lcsJ_thioesterase"/>
</dbReference>